<feature type="active site" description="Proton donor 1" evidence="5">
    <location>
        <position position="606"/>
    </location>
</feature>
<feature type="signal peptide" evidence="15">
    <location>
        <begin position="1"/>
        <end position="17"/>
    </location>
</feature>
<evidence type="ECO:0000256" key="5">
    <source>
        <dbReference type="PIRSR" id="PIRSR601548-1"/>
    </source>
</evidence>
<reference evidence="16 17" key="1">
    <citation type="journal article" date="2019" name="Commun. Biol.">
        <title>The bagworm genome reveals a unique fibroin gene that provides high tensile strength.</title>
        <authorList>
            <person name="Kono N."/>
            <person name="Nakamura H."/>
            <person name="Ohtoshi R."/>
            <person name="Tomita M."/>
            <person name="Numata K."/>
            <person name="Arakawa K."/>
        </authorList>
    </citation>
    <scope>NUCLEOTIDE SEQUENCE [LARGE SCALE GENOMIC DNA]</scope>
</reference>
<evidence type="ECO:0000256" key="6">
    <source>
        <dbReference type="PIRSR" id="PIRSR601548-10"/>
    </source>
</evidence>
<evidence type="ECO:0000256" key="1">
    <source>
        <dbReference type="ARBA" id="ARBA00008139"/>
    </source>
</evidence>
<dbReference type="PANTHER" id="PTHR10514:SF27">
    <property type="entry name" value="ANGIOTENSIN-CONVERTING ENZYME"/>
    <property type="match status" value="1"/>
</dbReference>
<feature type="binding site" evidence="12">
    <location>
        <position position="471"/>
    </location>
    <ligand>
        <name>Zn(2+)</name>
        <dbReference type="ChEBI" id="CHEBI:29105"/>
        <label>2</label>
        <note>catalytic</note>
    </ligand>
</feature>
<keyword evidence="17" id="KW-1185">Reference proteome</keyword>
<evidence type="ECO:0000256" key="14">
    <source>
        <dbReference type="RuleBase" id="RU361144"/>
    </source>
</evidence>
<dbReference type="GO" id="GO:0046872">
    <property type="term" value="F:metal ion binding"/>
    <property type="evidence" value="ECO:0007669"/>
    <property type="project" value="UniProtKB-KW"/>
</dbReference>
<dbReference type="GO" id="GO:0006508">
    <property type="term" value="P:proteolysis"/>
    <property type="evidence" value="ECO:0007669"/>
    <property type="project" value="UniProtKB-KW"/>
</dbReference>
<protein>
    <recommendedName>
        <fullName evidence="14">Angiotensin-converting enzyme</fullName>
        <ecNumber evidence="14">3.4.-.-</ecNumber>
    </recommendedName>
</protein>
<gene>
    <name evidence="16" type="primary">ACE</name>
    <name evidence="16" type="ORF">EVAR_50814_1</name>
</gene>
<dbReference type="InterPro" id="IPR001548">
    <property type="entry name" value="Peptidase_M2"/>
</dbReference>
<comment type="caution">
    <text evidence="13">Lacks conserved residue(s) required for the propagation of feature annotation.</text>
</comment>
<evidence type="ECO:0000256" key="8">
    <source>
        <dbReference type="PIRSR" id="PIRSR601548-2"/>
    </source>
</evidence>
<dbReference type="AlphaFoldDB" id="A0A4C1XC69"/>
<dbReference type="GO" id="GO:0008241">
    <property type="term" value="F:peptidyl-dipeptidase activity"/>
    <property type="evidence" value="ECO:0007669"/>
    <property type="project" value="InterPro"/>
</dbReference>
<sequence>MLITILVAHCLLHTCRSQFIPSYKLQQLFEEVNREYVNQNSIAAELAWEASLDPGDPELPERAAVYQKNHIRWQQKVCAQLSKLTHSHLLNDTQRRQTYLLCRGPEFSFTEAREMSALYEELQSIYTDSKVCIPSSVHSSKHNMSAVESAILEYLSNVNDYVNSEKTHRGIDITMSYAVKIASKLESYDKNILCLTGEPDLEKLMSFSKNEQVLKWVWLVWREKVCPTMKEPYKNLIEVQNTAARRNGYSDAGAAWRDELEMPDLRQFCRRLYSKVEPLYRMLHGTIRFFLRKRYGDIIPEKGTIPAHLLGDLWSQNWESLIDLIAPQVLDLDASLQRVNWTVTQMVMTWAYPGFRVGCGRGLSIQTPPRGLLQEQEVVKHAEDFYLSLGLPPMTEQFWKNSVFSPSNNTRCHGTAADMYRRGDFRMLYCSGTTAKDLYVIHHEMGHIQYYMAYEDQPGIFRQGANSAFQESIGDAIMYGVLTSQHLYRIGLINDTLLFFGNDTTIKGLLDDGRDNEVEKAEEHDGSEAPNFSYNDIFLLKQALNKIPNIPFSLLIDEYRWRLFEGGIKEGEMNREFWKMASELQGIAPPSGGRSETYFDAGAKFHVPDNTPYIRYFLGSFLQVQLFESLCKATVFGHRTDDPLPKSMLLSQCDIYGSKTAGKILKNWCRKTKSASTSKLSLKVEHVSHLR</sequence>
<feature type="binding site" evidence="9">
    <location>
        <position position="471"/>
    </location>
    <ligand>
        <name>Zn(2+)</name>
        <dbReference type="ChEBI" id="CHEBI:29105"/>
        <label>1</label>
        <note>catalytic</note>
    </ligand>
</feature>
<feature type="glycosylation site" description="N-linked (GlcNAc...) asparagine; partial" evidence="6">
    <location>
        <position position="191"/>
    </location>
</feature>
<dbReference type="PROSITE" id="PS52011">
    <property type="entry name" value="PEPTIDASE_M2"/>
    <property type="match status" value="1"/>
</dbReference>
<name>A0A4C1XC69_EUMVA</name>
<dbReference type="EMBL" id="BGZK01000814">
    <property type="protein sequence ID" value="GBP61446.1"/>
    <property type="molecule type" value="Genomic_DNA"/>
</dbReference>
<comment type="caution">
    <text evidence="16">The sequence shown here is derived from an EMBL/GenBank/DDBJ whole genome shotgun (WGS) entry which is preliminary data.</text>
</comment>
<evidence type="ECO:0000256" key="4">
    <source>
        <dbReference type="ARBA" id="ARBA00023180"/>
    </source>
</evidence>
<evidence type="ECO:0000256" key="9">
    <source>
        <dbReference type="PIRSR" id="PIRSR601548-3"/>
    </source>
</evidence>
<feature type="binding site" evidence="12">
    <location>
        <position position="447"/>
    </location>
    <ligand>
        <name>Zn(2+)</name>
        <dbReference type="ChEBI" id="CHEBI:29105"/>
        <label>2</label>
        <note>catalytic</note>
    </ligand>
</feature>
<evidence type="ECO:0000256" key="2">
    <source>
        <dbReference type="ARBA" id="ARBA00022729"/>
    </source>
</evidence>
<evidence type="ECO:0000256" key="15">
    <source>
        <dbReference type="SAM" id="SignalP"/>
    </source>
</evidence>
<dbReference type="PANTHER" id="PTHR10514">
    <property type="entry name" value="ANGIOTENSIN-CONVERTING ENZYME"/>
    <property type="match status" value="1"/>
</dbReference>
<keyword evidence="9 14" id="KW-0862">Zinc</keyword>
<evidence type="ECO:0000256" key="11">
    <source>
        <dbReference type="PIRSR" id="PIRSR601548-5"/>
    </source>
</evidence>
<feature type="disulfide bond" evidence="10">
    <location>
        <begin position="631"/>
        <end position="653"/>
    </location>
</feature>
<evidence type="ECO:0000256" key="3">
    <source>
        <dbReference type="ARBA" id="ARBA00023157"/>
    </source>
</evidence>
<feature type="active site" description="Proton acceptor 1" evidence="5">
    <location>
        <position position="444"/>
    </location>
</feature>
<comment type="similarity">
    <text evidence="1 13 14">Belongs to the peptidase M2 family.</text>
</comment>
<dbReference type="GO" id="GO:0008237">
    <property type="term" value="F:metallopeptidase activity"/>
    <property type="evidence" value="ECO:0007669"/>
    <property type="project" value="UniProtKB-KW"/>
</dbReference>
<accession>A0A4C1XC69</accession>
<keyword evidence="14" id="KW-0121">Carboxypeptidase</keyword>
<feature type="binding site" evidence="12">
    <location>
        <position position="443"/>
    </location>
    <ligand>
        <name>Zn(2+)</name>
        <dbReference type="ChEBI" id="CHEBI:29105"/>
        <label>2</label>
        <note>catalytic</note>
    </ligand>
</feature>
<keyword evidence="3 10" id="KW-1015">Disulfide bond</keyword>
<dbReference type="Proteomes" id="UP000299102">
    <property type="component" value="Unassembled WGS sequence"/>
</dbReference>
<dbReference type="GO" id="GO:0004180">
    <property type="term" value="F:carboxypeptidase activity"/>
    <property type="evidence" value="ECO:0007669"/>
    <property type="project" value="UniProtKB-KW"/>
</dbReference>
<dbReference type="PRINTS" id="PR00791">
    <property type="entry name" value="PEPDIPTASEA"/>
</dbReference>
<evidence type="ECO:0000313" key="17">
    <source>
        <dbReference type="Proteomes" id="UP000299102"/>
    </source>
</evidence>
<feature type="disulfide bond" evidence="10 13">
    <location>
        <begin position="412"/>
        <end position="430"/>
    </location>
</feature>
<dbReference type="Pfam" id="PF01401">
    <property type="entry name" value="Peptidase_M2"/>
    <property type="match status" value="3"/>
</dbReference>
<keyword evidence="14" id="KW-0645">Protease</keyword>
<feature type="active site" description="Proton acceptor 2" evidence="7">
    <location>
        <position position="444"/>
    </location>
</feature>
<keyword evidence="14" id="KW-0378">Hydrolase</keyword>
<dbReference type="GO" id="GO:0016020">
    <property type="term" value="C:membrane"/>
    <property type="evidence" value="ECO:0007669"/>
    <property type="project" value="InterPro"/>
</dbReference>
<keyword evidence="9 14" id="KW-0479">Metal-binding</keyword>
<feature type="binding site" evidence="8">
    <location>
        <position position="615"/>
    </location>
    <ligand>
        <name>chloride</name>
        <dbReference type="ChEBI" id="CHEBI:17996"/>
        <label>1</label>
    </ligand>
</feature>
<feature type="binding site" evidence="9">
    <location>
        <position position="447"/>
    </location>
    <ligand>
        <name>Zn(2+)</name>
        <dbReference type="ChEBI" id="CHEBI:29105"/>
        <label>1</label>
        <note>catalytic</note>
    </ligand>
</feature>
<feature type="glycosylation site" description="N-linked (GlcNAc...) asparagine" evidence="11">
    <location>
        <position position="502"/>
    </location>
</feature>
<dbReference type="SUPFAM" id="SSF55486">
    <property type="entry name" value="Metalloproteases ('zincins'), catalytic domain"/>
    <property type="match status" value="1"/>
</dbReference>
<keyword evidence="14" id="KW-0482">Metalloprotease</keyword>
<evidence type="ECO:0000256" key="13">
    <source>
        <dbReference type="PROSITE-ProRule" id="PRU01355"/>
    </source>
</evidence>
<keyword evidence="4 6" id="KW-0325">Glycoprotein</keyword>
<evidence type="ECO:0000256" key="7">
    <source>
        <dbReference type="PIRSR" id="PIRSR601548-11"/>
    </source>
</evidence>
<dbReference type="OrthoDB" id="10029630at2759"/>
<feature type="chain" id="PRO_5020036024" description="Angiotensin-converting enzyme" evidence="15">
    <location>
        <begin position="18"/>
        <end position="691"/>
    </location>
</feature>
<keyword evidence="2 15" id="KW-0732">Signal</keyword>
<feature type="binding site" evidence="9">
    <location>
        <position position="443"/>
    </location>
    <ligand>
        <name>Zn(2+)</name>
        <dbReference type="ChEBI" id="CHEBI:29105"/>
        <label>1</label>
        <note>catalytic</note>
    </ligand>
</feature>
<proteinExistence type="inferred from homology"/>
<organism evidence="16 17">
    <name type="scientific">Eumeta variegata</name>
    <name type="common">Bagworm moth</name>
    <name type="synonym">Eumeta japonica</name>
    <dbReference type="NCBI Taxonomy" id="151549"/>
    <lineage>
        <taxon>Eukaryota</taxon>
        <taxon>Metazoa</taxon>
        <taxon>Ecdysozoa</taxon>
        <taxon>Arthropoda</taxon>
        <taxon>Hexapoda</taxon>
        <taxon>Insecta</taxon>
        <taxon>Pterygota</taxon>
        <taxon>Neoptera</taxon>
        <taxon>Endopterygota</taxon>
        <taxon>Lepidoptera</taxon>
        <taxon>Glossata</taxon>
        <taxon>Ditrysia</taxon>
        <taxon>Tineoidea</taxon>
        <taxon>Psychidae</taxon>
        <taxon>Oiketicinae</taxon>
        <taxon>Eumeta</taxon>
    </lineage>
</organism>
<evidence type="ECO:0000256" key="12">
    <source>
        <dbReference type="PIRSR" id="PIRSR601548-8"/>
    </source>
</evidence>
<evidence type="ECO:0000256" key="10">
    <source>
        <dbReference type="PIRSR" id="PIRSR601548-4"/>
    </source>
</evidence>
<dbReference type="STRING" id="151549.A0A4C1XC69"/>
<evidence type="ECO:0000313" key="16">
    <source>
        <dbReference type="EMBL" id="GBP61446.1"/>
    </source>
</evidence>
<feature type="active site" description="Proton donor 2" evidence="7">
    <location>
        <position position="606"/>
    </location>
</feature>
<dbReference type="EC" id="3.4.-.-" evidence="14"/>
<dbReference type="CDD" id="cd06461">
    <property type="entry name" value="M2_ACE"/>
    <property type="match status" value="1"/>
</dbReference>